<accession>A0A7W6LGC1</accession>
<dbReference type="Proteomes" id="UP000519897">
    <property type="component" value="Unassembled WGS sequence"/>
</dbReference>
<evidence type="ECO:0000313" key="2">
    <source>
        <dbReference type="EMBL" id="MBB4143853.1"/>
    </source>
</evidence>
<dbReference type="AlphaFoldDB" id="A0A7W6LGC1"/>
<evidence type="ECO:0000313" key="3">
    <source>
        <dbReference type="Proteomes" id="UP000519897"/>
    </source>
</evidence>
<gene>
    <name evidence="2" type="ORF">GGQ72_002405</name>
</gene>
<dbReference type="RefSeq" id="WP_165134829.1">
    <property type="nucleotide sequence ID" value="NZ_CP049250.1"/>
</dbReference>
<dbReference type="Pfam" id="PF11160">
    <property type="entry name" value="Hva1_TUDOR"/>
    <property type="match status" value="1"/>
</dbReference>
<reference evidence="2 3" key="1">
    <citation type="submission" date="2020-08" db="EMBL/GenBank/DDBJ databases">
        <title>Genomic Encyclopedia of Type Strains, Phase IV (KMG-IV): sequencing the most valuable type-strain genomes for metagenomic binning, comparative biology and taxonomic classification.</title>
        <authorList>
            <person name="Goeker M."/>
        </authorList>
    </citation>
    <scope>NUCLEOTIDE SEQUENCE [LARGE SCALE GENOMIC DNA]</scope>
    <source>
        <strain evidence="2 3">DSM 29514</strain>
    </source>
</reference>
<dbReference type="EMBL" id="JACIEC010000002">
    <property type="protein sequence ID" value="MBB4143853.1"/>
    <property type="molecule type" value="Genomic_DNA"/>
</dbReference>
<dbReference type="Gene3D" id="2.30.30.1060">
    <property type="match status" value="1"/>
</dbReference>
<keyword evidence="3" id="KW-1185">Reference proteome</keyword>
<dbReference type="InterPro" id="IPR021331">
    <property type="entry name" value="Hva1_TUDOR"/>
</dbReference>
<protein>
    <recommendedName>
        <fullName evidence="1">Hypervirulence associated protein TUDOR domain-containing protein</fullName>
    </recommendedName>
</protein>
<organism evidence="2 3">
    <name type="scientific">Rhizobium rhizoryzae</name>
    <dbReference type="NCBI Taxonomy" id="451876"/>
    <lineage>
        <taxon>Bacteria</taxon>
        <taxon>Pseudomonadati</taxon>
        <taxon>Pseudomonadota</taxon>
        <taxon>Alphaproteobacteria</taxon>
        <taxon>Hyphomicrobiales</taxon>
        <taxon>Rhizobiaceae</taxon>
        <taxon>Rhizobium/Agrobacterium group</taxon>
        <taxon>Rhizobium</taxon>
    </lineage>
</organism>
<evidence type="ECO:0000259" key="1">
    <source>
        <dbReference type="Pfam" id="PF11160"/>
    </source>
</evidence>
<proteinExistence type="predicted"/>
<comment type="caution">
    <text evidence="2">The sequence shown here is derived from an EMBL/GenBank/DDBJ whole genome shotgun (WGS) entry which is preliminary data.</text>
</comment>
<sequence length="78" mass="8666">MSTKASGQKIKKGDEVSWKWGKGTAEGEVKQTFTDDVERKIKGKTIKRKADSDKPAVLIKQKDGAQVLKSTSEVHKKH</sequence>
<feature type="domain" description="Hypervirulence associated protein TUDOR" evidence="1">
    <location>
        <begin position="13"/>
        <end position="74"/>
    </location>
</feature>
<name>A0A7W6LGC1_9HYPH</name>